<evidence type="ECO:0000256" key="6">
    <source>
        <dbReference type="SAM" id="MobiDB-lite"/>
    </source>
</evidence>
<evidence type="ECO:0000313" key="10">
    <source>
        <dbReference type="EMBL" id="RDB23505.1"/>
    </source>
</evidence>
<gene>
    <name evidence="10" type="primary">bimE</name>
    <name evidence="10" type="ORF">Hypma_009233</name>
</gene>
<feature type="region of interest" description="Disordered" evidence="6">
    <location>
        <begin position="120"/>
        <end position="141"/>
    </location>
</feature>
<accession>A0A369JT11</accession>
<dbReference type="GO" id="GO:0060090">
    <property type="term" value="F:molecular adaptor activity"/>
    <property type="evidence" value="ECO:0007669"/>
    <property type="project" value="TreeGrafter"/>
</dbReference>
<dbReference type="InterPro" id="IPR024990">
    <property type="entry name" value="Apc1"/>
</dbReference>
<dbReference type="GO" id="GO:0007091">
    <property type="term" value="P:metaphase/anaphase transition of mitotic cell cycle"/>
    <property type="evidence" value="ECO:0007669"/>
    <property type="project" value="TreeGrafter"/>
</dbReference>
<dbReference type="InterPro" id="IPR049255">
    <property type="entry name" value="Apc1_N"/>
</dbReference>
<dbReference type="Pfam" id="PF12859">
    <property type="entry name" value="ANAPC1"/>
    <property type="match status" value="1"/>
</dbReference>
<evidence type="ECO:0000256" key="3">
    <source>
        <dbReference type="ARBA" id="ARBA00022737"/>
    </source>
</evidence>
<keyword evidence="5" id="KW-0131">Cell cycle</keyword>
<keyword evidence="11" id="KW-1185">Reference proteome</keyword>
<dbReference type="PANTHER" id="PTHR12827:SF3">
    <property type="entry name" value="ANAPHASE-PROMOTING COMPLEX SUBUNIT 1"/>
    <property type="match status" value="1"/>
</dbReference>
<dbReference type="EMBL" id="LUEZ02000046">
    <property type="protein sequence ID" value="RDB23505.1"/>
    <property type="molecule type" value="Genomic_DNA"/>
</dbReference>
<evidence type="ECO:0000313" key="11">
    <source>
        <dbReference type="Proteomes" id="UP000076154"/>
    </source>
</evidence>
<dbReference type="OrthoDB" id="26401at2759"/>
<feature type="domain" description="Anaphase-promoting complex subunit 1 C-terminal" evidence="8">
    <location>
        <begin position="1698"/>
        <end position="1861"/>
    </location>
</feature>
<evidence type="ECO:0000256" key="5">
    <source>
        <dbReference type="ARBA" id="ARBA00023306"/>
    </source>
</evidence>
<dbReference type="STRING" id="39966.A0A369JT11"/>
<feature type="compositionally biased region" description="Low complexity" evidence="6">
    <location>
        <begin position="120"/>
        <end position="131"/>
    </location>
</feature>
<dbReference type="GO" id="GO:0051301">
    <property type="term" value="P:cell division"/>
    <property type="evidence" value="ECO:0007669"/>
    <property type="project" value="UniProtKB-KW"/>
</dbReference>
<name>A0A369JT11_HYPMA</name>
<dbReference type="Gene3D" id="1.25.10.10">
    <property type="entry name" value="Leucine-rich Repeat Variant"/>
    <property type="match status" value="2"/>
</dbReference>
<keyword evidence="3" id="KW-0677">Repeat</keyword>
<evidence type="ECO:0000259" key="8">
    <source>
        <dbReference type="Pfam" id="PF18122"/>
    </source>
</evidence>
<evidence type="ECO:0000256" key="1">
    <source>
        <dbReference type="ARBA" id="ARBA00010547"/>
    </source>
</evidence>
<feature type="domain" description="Anaphase-promoting complex subunit 1 N-terminal" evidence="7">
    <location>
        <begin position="65"/>
        <end position="212"/>
    </location>
</feature>
<reference evidence="10" key="1">
    <citation type="submission" date="2018-04" db="EMBL/GenBank/DDBJ databases">
        <title>Whole genome sequencing of Hypsizygus marmoreus.</title>
        <authorList>
            <person name="Choi I.-G."/>
            <person name="Min B."/>
            <person name="Kim J.-G."/>
            <person name="Kim S."/>
            <person name="Oh Y.-L."/>
            <person name="Kong W.-S."/>
            <person name="Park H."/>
            <person name="Jeong J."/>
            <person name="Song E.-S."/>
        </authorList>
    </citation>
    <scope>NUCLEOTIDE SEQUENCE [LARGE SCALE GENOMIC DNA]</scope>
    <source>
        <strain evidence="10">51987-8</strain>
    </source>
</reference>
<dbReference type="PANTHER" id="PTHR12827">
    <property type="entry name" value="MEIOTIC CHECKPOINT REGULATOR TSG24 FAMILY MEMBER"/>
    <property type="match status" value="1"/>
</dbReference>
<evidence type="ECO:0000256" key="4">
    <source>
        <dbReference type="ARBA" id="ARBA00022776"/>
    </source>
</evidence>
<evidence type="ECO:0000256" key="2">
    <source>
        <dbReference type="ARBA" id="ARBA00022618"/>
    </source>
</evidence>
<dbReference type="InterPro" id="IPR048971">
    <property type="entry name" value="Apc1_3rd"/>
</dbReference>
<dbReference type="Pfam" id="PF21282">
    <property type="entry name" value="APC1_3rd"/>
    <property type="match status" value="1"/>
</dbReference>
<feature type="region of interest" description="Disordered" evidence="6">
    <location>
        <begin position="318"/>
        <end position="340"/>
    </location>
</feature>
<evidence type="ECO:0000259" key="7">
    <source>
        <dbReference type="Pfam" id="PF12859"/>
    </source>
</evidence>
<feature type="domain" description="Anaphase-promoting complex subunit 1 beta-sandwich" evidence="9">
    <location>
        <begin position="1568"/>
        <end position="1650"/>
    </location>
</feature>
<dbReference type="Pfam" id="PF18122">
    <property type="entry name" value="APC1_C"/>
    <property type="match status" value="1"/>
</dbReference>
<comment type="caution">
    <text evidence="10">The sequence shown here is derived from an EMBL/GenBank/DDBJ whole genome shotgun (WGS) entry which is preliminary data.</text>
</comment>
<organism evidence="10 11">
    <name type="scientific">Hypsizygus marmoreus</name>
    <name type="common">White beech mushroom</name>
    <name type="synonym">Agaricus marmoreus</name>
    <dbReference type="NCBI Taxonomy" id="39966"/>
    <lineage>
        <taxon>Eukaryota</taxon>
        <taxon>Fungi</taxon>
        <taxon>Dikarya</taxon>
        <taxon>Basidiomycota</taxon>
        <taxon>Agaricomycotina</taxon>
        <taxon>Agaricomycetes</taxon>
        <taxon>Agaricomycetidae</taxon>
        <taxon>Agaricales</taxon>
        <taxon>Tricholomatineae</taxon>
        <taxon>Lyophyllaceae</taxon>
        <taxon>Hypsizygus</taxon>
    </lineage>
</organism>
<comment type="similarity">
    <text evidence="1">Belongs to the APC1 family.</text>
</comment>
<proteinExistence type="inferred from homology"/>
<dbReference type="InterPro" id="IPR011989">
    <property type="entry name" value="ARM-like"/>
</dbReference>
<dbReference type="GO" id="GO:0070979">
    <property type="term" value="P:protein K11-linked ubiquitination"/>
    <property type="evidence" value="ECO:0007669"/>
    <property type="project" value="TreeGrafter"/>
</dbReference>
<dbReference type="InterPro" id="IPR041221">
    <property type="entry name" value="APC1_C"/>
</dbReference>
<sequence>MEAPIISFPLHGPPISAAHDFLSRTTPAPDPPPRESDLLKAIRIALRGSDTEPISTIQSTSFFYEDDPWEEDELTWNGHTVILGRGGVMKKKWNFEEEGQAIQWACVGWLEQITPSNPSASHTAAHYTAHTPPDPRKAAERPTFGPFAQVQQNAVADLGTPILVPAVFVFLRSIARVFLRSGIEYTFALPFIVRKAWPLSPHGVMIQRVLEPSELEEALISGDAVLPTIFSVTSPFSEASTIGLTTGIVGGIREGTPSLKDEDENTTKPLKSVPPTEMVVWTSHRGPASKDDVLVTVDVKKHQLSVWRYVYIKPKDTPQPLDRTRAEGMAKKRQSMTGIGSRRSSAMFGEMRHPLSPKLGSRDPSPTPDLMFPELPPLSSLPGMPPALSTTTTMASLVSGGLSQRSIPLKGRRNSLTRNDLSVTMDRMVLGGRFDGDSSLLPIENGRMKACYWMERIYSQDISEADAHSWRGLPVALFDDRWDGTQERSLIAICLPCAKSVIILSLAPGEDNMLKAALISQHPAISATSLRMTRSNVWDLLVVKPDHSVCILTHGTYELPIDIKRPASGDNIRMQVDTSMGFDHGPVVSVQGGSFSTVTLVFADGWKECTTIDLVPQDTLTCQCLQILALTLPSDVLFSLHRTFLEKWSACNLSTSDDTEFACLAETISSFFSLPSRSLPASNDYWSMLGSSSSHDRFCEDPVLKGLSLPPTLHPVRPKRVPHKAHNLLAPVLYALHTLGEDLRLMVHHYQSIIRLAPLICRLALAVRPEWADYWKRLCPHVAEDWPSPETAITDVFDDRIPVWPPDISAILYGRISNPDWQVPWHDTHFMATRFGISPAFAFGRLDPLSSLFHLTGIYRSLADNTVAETQKRAENAMFLMVTARLGPEFLDRLPIGIAAPLREAARTCQLAPPGDWPLAAYRAIGRNDLAASANDAPDMFFSDGYKPVKEFINPSRPRRTIGEIVNEARASAGGEVDAVSGVEIDLADFTDIRFGQDRRLEEVARMLCSSKIPSVKGMERPELNEHDQTKEHQNQVIRIAERTLALPFGRAMFTFGCVPTVTREAYTIPKIEYTIRMQPLNITIAPETGKIPQESLNWGDFHNGVAAGLRISPFSAGVESSWIAFNKPSDLTPEHAGFLFGLGLTGHLKEMLTWHTFGYLTPKHDLTSIGVLLGLSAANVGSGNQHVTKLLAVHTPALLPTPTVDLNVSLMTQAAGLAGVGLLYLGTKNRRMAEVCLNQISRKDLVQPDLSNEHREAYTYSAALAFGMIMLGKGSSVPADMSLVSRLSALVHGDGGAMARSGRPSFDINLTSPAATIALGLMYLRTERQDIADILTIPDTVLALNRIQPSFLLVRTIARSLIMWDAIAPTGEWLIAQLPVSIREAVDATAKGKVLDDAFELAYHNILAGSCFVVGLKYAGTARQAAYMMIIRYFDMFTRLVYSSGPAFDHKIKRSAYRDGLNLISISLSMVMAGTGEITCFRRLRYAYGMYQQTMYHQPFKYGIHVATHMSIGLLFLGGGRFTLGTSDAAIACLVTAFFPRFHHISSDNKSYLQALRHLWVLAVEPRCLIARDVDTSEVVYLPVKITVKEGNDVGTTQLISPTLIPDLDKLLSIRVDTPRYWPFYLDTEHLPRHKQSLLRSQTLFVKRRTAFLSYTEDPRGSRSLFVRSGSSAGDAATLDFPQLTDNKIHPAGDLSEFITSFSNDVLFLAFADHFSRDGETGEERLFHLYCHAALLDSILQDKPQTLQTHLTLFRYRTMSPKSRYFHLRLQDLRFAADFYGKIYDRRFSGRAENNPRPPLIRDSTMAGALHALDQQLDEVRSVPRFVAALGQYARGETITDAEADISQSLSWYLLRNGVPVSTLLVILRGLAHDAHSQCLGLPPPEGTADAAALDLGIKEVLHGTGTKMTTALGSGWSVRSLDEIIDAWKVGG</sequence>
<protein>
    <submittedName>
        <fullName evidence="10">Negative regulator of mitosis</fullName>
    </submittedName>
</protein>
<dbReference type="GO" id="GO:0031145">
    <property type="term" value="P:anaphase-promoting complex-dependent catabolic process"/>
    <property type="evidence" value="ECO:0007669"/>
    <property type="project" value="TreeGrafter"/>
</dbReference>
<keyword evidence="2" id="KW-0132">Cell division</keyword>
<dbReference type="Proteomes" id="UP000076154">
    <property type="component" value="Unassembled WGS sequence"/>
</dbReference>
<keyword evidence="4" id="KW-0498">Mitosis</keyword>
<dbReference type="InParanoid" id="A0A369JT11"/>
<dbReference type="GO" id="GO:0005680">
    <property type="term" value="C:anaphase-promoting complex"/>
    <property type="evidence" value="ECO:0007669"/>
    <property type="project" value="InterPro"/>
</dbReference>
<evidence type="ECO:0000259" key="9">
    <source>
        <dbReference type="Pfam" id="PF21282"/>
    </source>
</evidence>